<evidence type="ECO:0000313" key="9">
    <source>
        <dbReference type="RefSeq" id="XP_039113712.1"/>
    </source>
</evidence>
<organism evidence="8 9">
    <name type="scientific">Dioscorea cayennensis subsp. rotundata</name>
    <name type="common">White Guinea yam</name>
    <name type="synonym">Dioscorea rotundata</name>
    <dbReference type="NCBI Taxonomy" id="55577"/>
    <lineage>
        <taxon>Eukaryota</taxon>
        <taxon>Viridiplantae</taxon>
        <taxon>Streptophyta</taxon>
        <taxon>Embryophyta</taxon>
        <taxon>Tracheophyta</taxon>
        <taxon>Spermatophyta</taxon>
        <taxon>Magnoliopsida</taxon>
        <taxon>Liliopsida</taxon>
        <taxon>Dioscoreales</taxon>
        <taxon>Dioscoreaceae</taxon>
        <taxon>Dioscorea</taxon>
    </lineage>
</organism>
<dbReference type="Proteomes" id="UP001515500">
    <property type="component" value="Chromosome 19"/>
</dbReference>
<dbReference type="GO" id="GO:0000272">
    <property type="term" value="P:polysaccharide catabolic process"/>
    <property type="evidence" value="ECO:0007669"/>
    <property type="project" value="UniProtKB-KW"/>
</dbReference>
<feature type="signal peptide" evidence="6">
    <location>
        <begin position="1"/>
        <end position="21"/>
    </location>
</feature>
<dbReference type="Gene3D" id="2.60.120.260">
    <property type="entry name" value="Galactose-binding domain-like"/>
    <property type="match status" value="1"/>
</dbReference>
<evidence type="ECO:0000256" key="4">
    <source>
        <dbReference type="ARBA" id="ARBA00023277"/>
    </source>
</evidence>
<dbReference type="InterPro" id="IPR003305">
    <property type="entry name" value="CenC_carb-bd"/>
</dbReference>
<dbReference type="InterPro" id="IPR017853">
    <property type="entry name" value="GH"/>
</dbReference>
<proteinExistence type="inferred from homology"/>
<dbReference type="Pfam" id="PF00331">
    <property type="entry name" value="Glyco_hydro_10"/>
    <property type="match status" value="1"/>
</dbReference>
<dbReference type="InterPro" id="IPR001000">
    <property type="entry name" value="GH10_dom"/>
</dbReference>
<dbReference type="SMART" id="SM00633">
    <property type="entry name" value="Glyco_10"/>
    <property type="match status" value="1"/>
</dbReference>
<dbReference type="PANTHER" id="PTHR31490:SF2">
    <property type="entry name" value="GLYCOSYL HYDROLASE FAMILY 10 PROTEIN"/>
    <property type="match status" value="1"/>
</dbReference>
<dbReference type="Gene3D" id="3.20.20.80">
    <property type="entry name" value="Glycosidases"/>
    <property type="match status" value="1"/>
</dbReference>
<evidence type="ECO:0000259" key="7">
    <source>
        <dbReference type="PROSITE" id="PS51760"/>
    </source>
</evidence>
<dbReference type="SUPFAM" id="SSF51445">
    <property type="entry name" value="(Trans)glycosidases"/>
    <property type="match status" value="1"/>
</dbReference>
<feature type="chain" id="PRO_5044315051" evidence="6">
    <location>
        <begin position="22"/>
        <end position="580"/>
    </location>
</feature>
<dbReference type="GeneID" id="120249269"/>
<keyword evidence="2" id="KW-0677">Repeat</keyword>
<dbReference type="PROSITE" id="PS51760">
    <property type="entry name" value="GH10_2"/>
    <property type="match status" value="1"/>
</dbReference>
<dbReference type="GO" id="GO:0031176">
    <property type="term" value="F:endo-1,4-beta-xylanase activity"/>
    <property type="evidence" value="ECO:0007669"/>
    <property type="project" value="UniProtKB-ARBA"/>
</dbReference>
<comment type="similarity">
    <text evidence="1">Belongs to the glycosyl hydrolase 10 (cellulase F) family.</text>
</comment>
<evidence type="ECO:0000313" key="8">
    <source>
        <dbReference type="Proteomes" id="UP001515500"/>
    </source>
</evidence>
<sequence>MEGALFLVMHCSLSFILLSAALFSGTLVNSLPYDYSAIIECLAEPPKPQYKGGIIINPEFNNGLKGWARFGHSNPAEKTSETGNKFSVARSKQNPFHSLSQKLFLHSEKLYTFSAWVQVSEGDEIPVKAMYKTSSNISHAVGTVIAKSGCWSMLKGGISVNNSGPAELYFESQNASIEIWIDSVSLQPFTKDQWRSHQSESINKVRKRKVRINSTPGTKISIKQSRPGFPFGNAISKDILSNTVYQNWFTSRFKVTTFENEMKWYSTESSQGTENYADADAMLAFCKQNGINVRGHNIFWDAPHYQPNWVNSLPTPQLQSATEKRINSVMNRYKGQVIAWDVVNENMHYSFFESKFGKDASSVLYQKAHQIDNAVLTFMNEFNTLENPGDEVSIPTKYLQKLTEIQSFGGSTSTGGPRMAIGLEGHFSQPNIAYMRSALDSLAAANVPIWLTEVDVSSSPQQAEYLEEILREAFAHPAVNGIVMWASWHAQGCYSMCLTDNNFKNLPTGDVVDKLLNEWKTFTQIEAFANTHGFFELDLFHGDYEITTTHPSSNSSSLHILNVHGANHHEGVLHVLDVQA</sequence>
<dbReference type="RefSeq" id="XP_039113712.1">
    <property type="nucleotide sequence ID" value="XM_039257778.1"/>
</dbReference>
<dbReference type="AlphaFoldDB" id="A0AB40AFQ3"/>
<name>A0AB40AFQ3_DIOCR</name>
<evidence type="ECO:0000256" key="5">
    <source>
        <dbReference type="ARBA" id="ARBA00023326"/>
    </source>
</evidence>
<keyword evidence="8" id="KW-1185">Reference proteome</keyword>
<keyword evidence="4" id="KW-0119">Carbohydrate metabolism</keyword>
<evidence type="ECO:0000256" key="3">
    <source>
        <dbReference type="ARBA" id="ARBA00022801"/>
    </source>
</evidence>
<keyword evidence="5" id="KW-0624">Polysaccharide degradation</keyword>
<dbReference type="PANTHER" id="PTHR31490">
    <property type="entry name" value="GLYCOSYL HYDROLASE"/>
    <property type="match status" value="1"/>
</dbReference>
<keyword evidence="3" id="KW-0378">Hydrolase</keyword>
<evidence type="ECO:0000256" key="6">
    <source>
        <dbReference type="SAM" id="SignalP"/>
    </source>
</evidence>
<protein>
    <submittedName>
        <fullName evidence="9">Endo-1,4-beta-xylanase 5-like</fullName>
    </submittedName>
</protein>
<evidence type="ECO:0000256" key="1">
    <source>
        <dbReference type="ARBA" id="ARBA00007495"/>
    </source>
</evidence>
<feature type="domain" description="GH10" evidence="7">
    <location>
        <begin position="212"/>
        <end position="515"/>
    </location>
</feature>
<dbReference type="Pfam" id="PF02018">
    <property type="entry name" value="CBM_4_9"/>
    <property type="match status" value="1"/>
</dbReference>
<keyword evidence="6" id="KW-0732">Signal</keyword>
<accession>A0AB40AFQ3</accession>
<dbReference type="InterPro" id="IPR008979">
    <property type="entry name" value="Galactose-bd-like_sf"/>
</dbReference>
<evidence type="ECO:0000256" key="2">
    <source>
        <dbReference type="ARBA" id="ARBA00022737"/>
    </source>
</evidence>
<dbReference type="SUPFAM" id="SSF49785">
    <property type="entry name" value="Galactose-binding domain-like"/>
    <property type="match status" value="1"/>
</dbReference>
<dbReference type="InterPro" id="IPR044846">
    <property type="entry name" value="GH10"/>
</dbReference>
<gene>
    <name evidence="9" type="primary">LOC120249269</name>
</gene>
<reference evidence="9" key="1">
    <citation type="submission" date="2025-08" db="UniProtKB">
        <authorList>
            <consortium name="RefSeq"/>
        </authorList>
    </citation>
    <scope>IDENTIFICATION</scope>
</reference>